<feature type="non-terminal residue" evidence="1">
    <location>
        <position position="1"/>
    </location>
</feature>
<accession>A0A7J6UJV2</accession>
<dbReference type="AlphaFoldDB" id="A0A7J6UJV2"/>
<dbReference type="Proteomes" id="UP000553632">
    <property type="component" value="Unassembled WGS sequence"/>
</dbReference>
<proteinExistence type="predicted"/>
<evidence type="ECO:0000313" key="1">
    <source>
        <dbReference type="EMBL" id="KAF4757515.1"/>
    </source>
</evidence>
<name>A0A7J6UJV2_PEROL</name>
<reference evidence="1 2" key="1">
    <citation type="submission" date="2020-04" db="EMBL/GenBank/DDBJ databases">
        <title>Perkinsus olseni comparative genomics.</title>
        <authorList>
            <person name="Bogema D.R."/>
        </authorList>
    </citation>
    <scope>NUCLEOTIDE SEQUENCE [LARGE SCALE GENOMIC DNA]</scope>
    <source>
        <strain evidence="1 2">ATCC PRA-207</strain>
    </source>
</reference>
<organism evidence="1 2">
    <name type="scientific">Perkinsus olseni</name>
    <name type="common">Perkinsus atlanticus</name>
    <dbReference type="NCBI Taxonomy" id="32597"/>
    <lineage>
        <taxon>Eukaryota</taxon>
        <taxon>Sar</taxon>
        <taxon>Alveolata</taxon>
        <taxon>Perkinsozoa</taxon>
        <taxon>Perkinsea</taxon>
        <taxon>Perkinsida</taxon>
        <taxon>Perkinsidae</taxon>
        <taxon>Perkinsus</taxon>
    </lineage>
</organism>
<keyword evidence="2" id="KW-1185">Reference proteome</keyword>
<dbReference type="EMBL" id="JABANO010002577">
    <property type="protein sequence ID" value="KAF4757515.1"/>
    <property type="molecule type" value="Genomic_DNA"/>
</dbReference>
<sequence length="102" mass="12005">VTGDGPLYLQLNILVLLDLTLNTFVLYQDCSFLGKPTIYRCEALGVEYAYELKDWTSHTWTTGRRSPHASCELLRQPKRFRFRQCELLRQQQMIRLLLTLLL</sequence>
<comment type="caution">
    <text evidence="1">The sequence shown here is derived from an EMBL/GenBank/DDBJ whole genome shotgun (WGS) entry which is preliminary data.</text>
</comment>
<gene>
    <name evidence="1" type="ORF">FOZ63_018963</name>
</gene>
<protein>
    <submittedName>
        <fullName evidence="1">Uncharacterized protein</fullName>
    </submittedName>
</protein>
<evidence type="ECO:0000313" key="2">
    <source>
        <dbReference type="Proteomes" id="UP000553632"/>
    </source>
</evidence>
<feature type="non-terminal residue" evidence="1">
    <location>
        <position position="102"/>
    </location>
</feature>